<name>A0A448AJY1_STRAP</name>
<keyword evidence="1" id="KW-0479">Metal-binding</keyword>
<dbReference type="AlphaFoldDB" id="A0A448AJY1"/>
<dbReference type="PROSITE" id="PS51409">
    <property type="entry name" value="ARGINASE_2"/>
    <property type="match status" value="1"/>
</dbReference>
<evidence type="ECO:0000256" key="1">
    <source>
        <dbReference type="ARBA" id="ARBA00022723"/>
    </source>
</evidence>
<reference evidence="5 6" key="1">
    <citation type="submission" date="2018-12" db="EMBL/GenBank/DDBJ databases">
        <authorList>
            <consortium name="Pathogen Informatics"/>
        </authorList>
    </citation>
    <scope>NUCLEOTIDE SEQUENCE [LARGE SCALE GENOMIC DNA]</scope>
    <source>
        <strain evidence="5 6">NCTC10713</strain>
    </source>
</reference>
<dbReference type="CDD" id="cd09999">
    <property type="entry name" value="Arginase-like_1"/>
    <property type="match status" value="1"/>
</dbReference>
<evidence type="ECO:0000256" key="3">
    <source>
        <dbReference type="ARBA" id="ARBA00023211"/>
    </source>
</evidence>
<dbReference type="Gene3D" id="3.40.800.10">
    <property type="entry name" value="Ureohydrolase domain"/>
    <property type="match status" value="1"/>
</dbReference>
<dbReference type="InterPro" id="IPR023696">
    <property type="entry name" value="Ureohydrolase_dom_sf"/>
</dbReference>
<dbReference type="SUPFAM" id="SSF52768">
    <property type="entry name" value="Arginase/deacetylase"/>
    <property type="match status" value="1"/>
</dbReference>
<keyword evidence="2 5" id="KW-0378">Hydrolase</keyword>
<sequence length="286" mass="31965">MATLRMLFPQWQGGVNPNYVLGAELLAVIAPPSEVDEMVTVAVSKDFDAPLQTEQGVDYFAALMQQTQAASHFLKDKNPDKVITYGGDCAVSLAPFAYLANKYRENLGILWLDAHPDIAKVGQTSHLHEMVLGNLIGEGAPSFANQIPYPLSSSKIMYAGLIEKELRPLDDGVYRHQIRYATPEDLQINSQPLLDWIEQENIEFLAVHFDLDVLTPKDFRSIYPAEPGTRVEDFPAAVGELYLDQVVRVFQDLEQQTNLVGLTIAEHLPWDAINLRKALSNISIFR</sequence>
<dbReference type="Pfam" id="PF00491">
    <property type="entry name" value="Arginase"/>
    <property type="match status" value="1"/>
</dbReference>
<protein>
    <submittedName>
        <fullName evidence="5">Arginase</fullName>
        <ecNumber evidence="5">3.5.3.1</ecNumber>
    </submittedName>
</protein>
<dbReference type="PANTHER" id="PTHR43782">
    <property type="entry name" value="ARGINASE"/>
    <property type="match status" value="1"/>
</dbReference>
<evidence type="ECO:0000313" key="6">
    <source>
        <dbReference type="Proteomes" id="UP000278419"/>
    </source>
</evidence>
<dbReference type="GO" id="GO:0004053">
    <property type="term" value="F:arginase activity"/>
    <property type="evidence" value="ECO:0007669"/>
    <property type="project" value="UniProtKB-EC"/>
</dbReference>
<dbReference type="RefSeq" id="WP_003030603.1">
    <property type="nucleotide sequence ID" value="NZ_AP018548.1"/>
</dbReference>
<dbReference type="GeneID" id="93964248"/>
<evidence type="ECO:0000256" key="2">
    <source>
        <dbReference type="ARBA" id="ARBA00022801"/>
    </source>
</evidence>
<dbReference type="EC" id="3.5.3.1" evidence="5"/>
<dbReference type="Proteomes" id="UP000278419">
    <property type="component" value="Chromosome"/>
</dbReference>
<keyword evidence="3" id="KW-0464">Manganese</keyword>
<accession>A0A448AJY1</accession>
<gene>
    <name evidence="5" type="primary">rocF</name>
    <name evidence="5" type="ORF">NCTC10713_01725</name>
</gene>
<organism evidence="5 6">
    <name type="scientific">Streptococcus anginosus</name>
    <dbReference type="NCBI Taxonomy" id="1328"/>
    <lineage>
        <taxon>Bacteria</taxon>
        <taxon>Bacillati</taxon>
        <taxon>Bacillota</taxon>
        <taxon>Bacilli</taxon>
        <taxon>Lactobacillales</taxon>
        <taxon>Streptococcaceae</taxon>
        <taxon>Streptococcus</taxon>
        <taxon>Streptococcus anginosus group</taxon>
    </lineage>
</organism>
<dbReference type="EMBL" id="LR134283">
    <property type="protein sequence ID" value="VED98719.1"/>
    <property type="molecule type" value="Genomic_DNA"/>
</dbReference>
<comment type="similarity">
    <text evidence="4">Belongs to the arginase family.</text>
</comment>
<evidence type="ECO:0000256" key="4">
    <source>
        <dbReference type="PROSITE-ProRule" id="PRU00742"/>
    </source>
</evidence>
<evidence type="ECO:0000313" key="5">
    <source>
        <dbReference type="EMBL" id="VED98719.1"/>
    </source>
</evidence>
<dbReference type="GO" id="GO:0005829">
    <property type="term" value="C:cytosol"/>
    <property type="evidence" value="ECO:0007669"/>
    <property type="project" value="TreeGrafter"/>
</dbReference>
<proteinExistence type="inferred from homology"/>
<dbReference type="PANTHER" id="PTHR43782:SF3">
    <property type="entry name" value="ARGINASE"/>
    <property type="match status" value="1"/>
</dbReference>
<dbReference type="InterPro" id="IPR006035">
    <property type="entry name" value="Ureohydrolase"/>
</dbReference>
<dbReference type="GO" id="GO:0030145">
    <property type="term" value="F:manganese ion binding"/>
    <property type="evidence" value="ECO:0007669"/>
    <property type="project" value="TreeGrafter"/>
</dbReference>